<evidence type="ECO:0000256" key="2">
    <source>
        <dbReference type="ARBA" id="ARBA00023043"/>
    </source>
</evidence>
<sequence length="244" mass="25626">MLTFKSLSSRVLLGGRSKDTVCVGRSQQSLGEVSSDDISNQRIFTTTTISTSSALSTITTTIDRCDHPCCGLGRSEASAAAKRCRTVSVHAAFTPDNPVRQALSQVAINVYKVSALMSQPEAGLTPLWAAVKRLDLGAVNAALRAGADPNERDAAGDTPLLCIARAGHYKYPPNEIPAALVKAGADMEAKDKSGLTALQVSLLSGWQNIAELLIKAGASTAGVAAVKNRLTCPDCKRLVAQYNL</sequence>
<dbReference type="PROSITE" id="PS50088">
    <property type="entry name" value="ANK_REPEAT"/>
    <property type="match status" value="2"/>
</dbReference>
<proteinExistence type="predicted"/>
<dbReference type="OrthoDB" id="71307at2759"/>
<dbReference type="InterPro" id="IPR036770">
    <property type="entry name" value="Ankyrin_rpt-contain_sf"/>
</dbReference>
<dbReference type="InParanoid" id="D8UBH3"/>
<reference evidence="4 5" key="1">
    <citation type="journal article" date="2010" name="Science">
        <title>Genomic analysis of organismal complexity in the multicellular green alga Volvox carteri.</title>
        <authorList>
            <person name="Prochnik S.E."/>
            <person name="Umen J."/>
            <person name="Nedelcu A.M."/>
            <person name="Hallmann A."/>
            <person name="Miller S.M."/>
            <person name="Nishii I."/>
            <person name="Ferris P."/>
            <person name="Kuo A."/>
            <person name="Mitros T."/>
            <person name="Fritz-Laylin L.K."/>
            <person name="Hellsten U."/>
            <person name="Chapman J."/>
            <person name="Simakov O."/>
            <person name="Rensing S.A."/>
            <person name="Terry A."/>
            <person name="Pangilinan J."/>
            <person name="Kapitonov V."/>
            <person name="Jurka J."/>
            <person name="Salamov A."/>
            <person name="Shapiro H."/>
            <person name="Schmutz J."/>
            <person name="Grimwood J."/>
            <person name="Lindquist E."/>
            <person name="Lucas S."/>
            <person name="Grigoriev I.V."/>
            <person name="Schmitt R."/>
            <person name="Kirk D."/>
            <person name="Rokhsar D.S."/>
        </authorList>
    </citation>
    <scope>NUCLEOTIDE SEQUENCE [LARGE SCALE GENOMIC DNA]</scope>
    <source>
        <strain evidence="5">f. Nagariensis / Eve</strain>
    </source>
</reference>
<dbReference type="InterPro" id="IPR002110">
    <property type="entry name" value="Ankyrin_rpt"/>
</dbReference>
<dbReference type="KEGG" id="vcn:VOLCADRAFT_107046"/>
<name>D8UBH3_VOLCA</name>
<feature type="repeat" description="ANK" evidence="3">
    <location>
        <begin position="155"/>
        <end position="192"/>
    </location>
</feature>
<dbReference type="Pfam" id="PF12796">
    <property type="entry name" value="Ank_2"/>
    <property type="match status" value="1"/>
</dbReference>
<dbReference type="GeneID" id="9615201"/>
<evidence type="ECO:0000256" key="3">
    <source>
        <dbReference type="PROSITE-ProRule" id="PRU00023"/>
    </source>
</evidence>
<dbReference type="RefSeq" id="XP_002955986.1">
    <property type="nucleotide sequence ID" value="XM_002955940.1"/>
</dbReference>
<dbReference type="Proteomes" id="UP000001058">
    <property type="component" value="Unassembled WGS sequence"/>
</dbReference>
<keyword evidence="2 3" id="KW-0040">ANK repeat</keyword>
<evidence type="ECO:0000256" key="1">
    <source>
        <dbReference type="ARBA" id="ARBA00022737"/>
    </source>
</evidence>
<accession>D8UBH3</accession>
<dbReference type="EMBL" id="GL378377">
    <property type="protein sequence ID" value="EFJ42946.1"/>
    <property type="molecule type" value="Genomic_DNA"/>
</dbReference>
<evidence type="ECO:0000313" key="4">
    <source>
        <dbReference type="EMBL" id="EFJ42946.1"/>
    </source>
</evidence>
<dbReference type="PANTHER" id="PTHR24171">
    <property type="entry name" value="ANKYRIN REPEAT DOMAIN-CONTAINING PROTEIN 39-RELATED"/>
    <property type="match status" value="1"/>
</dbReference>
<organism evidence="5">
    <name type="scientific">Volvox carteri f. nagariensis</name>
    <dbReference type="NCBI Taxonomy" id="3068"/>
    <lineage>
        <taxon>Eukaryota</taxon>
        <taxon>Viridiplantae</taxon>
        <taxon>Chlorophyta</taxon>
        <taxon>core chlorophytes</taxon>
        <taxon>Chlorophyceae</taxon>
        <taxon>CS clade</taxon>
        <taxon>Chlamydomonadales</taxon>
        <taxon>Volvocaceae</taxon>
        <taxon>Volvox</taxon>
    </lineage>
</organism>
<evidence type="ECO:0000313" key="5">
    <source>
        <dbReference type="Proteomes" id="UP000001058"/>
    </source>
</evidence>
<feature type="repeat" description="ANK" evidence="3">
    <location>
        <begin position="122"/>
        <end position="154"/>
    </location>
</feature>
<keyword evidence="5" id="KW-1185">Reference proteome</keyword>
<dbReference type="STRING" id="3068.D8UBH3"/>
<dbReference type="AlphaFoldDB" id="D8UBH3"/>
<gene>
    <name evidence="4" type="ORF">VOLCADRAFT_107046</name>
</gene>
<keyword evidence="1" id="KW-0677">Repeat</keyword>
<dbReference type="Gene3D" id="1.25.40.20">
    <property type="entry name" value="Ankyrin repeat-containing domain"/>
    <property type="match status" value="1"/>
</dbReference>
<dbReference type="SUPFAM" id="SSF48403">
    <property type="entry name" value="Ankyrin repeat"/>
    <property type="match status" value="1"/>
</dbReference>
<protein>
    <submittedName>
        <fullName evidence="4">Uncharacterized protein</fullName>
    </submittedName>
</protein>